<dbReference type="AlphaFoldDB" id="A0A1I7XMG7"/>
<organism evidence="2 3">
    <name type="scientific">Heterorhabditis bacteriophora</name>
    <name type="common">Entomopathogenic nematode worm</name>
    <dbReference type="NCBI Taxonomy" id="37862"/>
    <lineage>
        <taxon>Eukaryota</taxon>
        <taxon>Metazoa</taxon>
        <taxon>Ecdysozoa</taxon>
        <taxon>Nematoda</taxon>
        <taxon>Chromadorea</taxon>
        <taxon>Rhabditida</taxon>
        <taxon>Rhabditina</taxon>
        <taxon>Rhabditomorpha</taxon>
        <taxon>Strongyloidea</taxon>
        <taxon>Heterorhabditidae</taxon>
        <taxon>Heterorhabditis</taxon>
    </lineage>
</organism>
<dbReference type="WBParaSite" id="Hba_18507">
    <property type="protein sequence ID" value="Hba_18507"/>
    <property type="gene ID" value="Hba_18507"/>
</dbReference>
<dbReference type="PANTHER" id="PTHR46068:SF1">
    <property type="entry name" value="TRANSPOSASE IS30-LIKE HTH DOMAIN-CONTAINING PROTEIN"/>
    <property type="match status" value="1"/>
</dbReference>
<dbReference type="InterPro" id="IPR009057">
    <property type="entry name" value="Homeodomain-like_sf"/>
</dbReference>
<sequence length="130" mass="15245">MPMQVCFLQLPLNMFKISFNYLVSEMPCNIQSSTHYRHPLVRATRGKFAITNRLCVTRMAVQRNLKRYHELGIAKDRPRSGKPRFVNTSRVRKNIKKRILRDSKRPMKKASDLIINPTSMRKIAKNKLGF</sequence>
<evidence type="ECO:0000313" key="2">
    <source>
        <dbReference type="Proteomes" id="UP000095283"/>
    </source>
</evidence>
<accession>A0A1I7XMG7</accession>
<dbReference type="SUPFAM" id="SSF46689">
    <property type="entry name" value="Homeodomain-like"/>
    <property type="match status" value="1"/>
</dbReference>
<reference evidence="3" key="1">
    <citation type="submission" date="2016-11" db="UniProtKB">
        <authorList>
            <consortium name="WormBaseParasite"/>
        </authorList>
    </citation>
    <scope>IDENTIFICATION</scope>
</reference>
<evidence type="ECO:0000256" key="1">
    <source>
        <dbReference type="ARBA" id="ARBA00004123"/>
    </source>
</evidence>
<comment type="subcellular location">
    <subcellularLocation>
        <location evidence="1">Nucleus</location>
    </subcellularLocation>
</comment>
<evidence type="ECO:0000313" key="3">
    <source>
        <dbReference type="WBParaSite" id="Hba_18507"/>
    </source>
</evidence>
<proteinExistence type="predicted"/>
<name>A0A1I7XMG7_HETBA</name>
<keyword evidence="2" id="KW-1185">Reference proteome</keyword>
<dbReference type="Proteomes" id="UP000095283">
    <property type="component" value="Unplaced"/>
</dbReference>
<protein>
    <submittedName>
        <fullName evidence="3">HTH_Tnp_Tc3_2 domain-containing protein</fullName>
    </submittedName>
</protein>
<dbReference type="PANTHER" id="PTHR46068">
    <property type="entry name" value="PROTEIN CBG27172"/>
    <property type="match status" value="1"/>
</dbReference>
<dbReference type="GO" id="GO:0005634">
    <property type="term" value="C:nucleus"/>
    <property type="evidence" value="ECO:0007669"/>
    <property type="project" value="UniProtKB-SubCell"/>
</dbReference>